<evidence type="ECO:0000313" key="2">
    <source>
        <dbReference type="Proteomes" id="UP001164481"/>
    </source>
</evidence>
<sequence>MAISYKQATSKDLNLSFDFEITYFEMSKFVIDIKNTLRPLEFNEKYCEWFIEDLIYFLKSNGYNFRFDLGLLELVNGKNLKKLVNKKPVDLNDLEFEEIKYFLEKKITNFDVRITK</sequence>
<reference evidence="1" key="2">
    <citation type="submission" date="2022-11" db="EMBL/GenBank/DDBJ databases">
        <title>complete genomes of mycoplasma synoviae ZX313 strain and SD2 strain.</title>
        <authorList>
            <person name="Zhong Q."/>
        </authorList>
    </citation>
    <scope>NUCLEOTIDE SEQUENCE</scope>
    <source>
        <strain evidence="1">SD2</strain>
    </source>
</reference>
<organism evidence="1 2">
    <name type="scientific">Mycoplasmopsis synoviae</name>
    <name type="common">Mycoplasma synoviae</name>
    <dbReference type="NCBI Taxonomy" id="2109"/>
    <lineage>
        <taxon>Bacteria</taxon>
        <taxon>Bacillati</taxon>
        <taxon>Mycoplasmatota</taxon>
        <taxon>Mycoplasmoidales</taxon>
        <taxon>Metamycoplasmataceae</taxon>
        <taxon>Mycoplasmopsis</taxon>
    </lineage>
</organism>
<gene>
    <name evidence="1" type="ORF">OIE46_00355</name>
</gene>
<dbReference type="EMBL" id="CP107525">
    <property type="protein sequence ID" value="UZW64539.1"/>
    <property type="molecule type" value="Genomic_DNA"/>
</dbReference>
<dbReference type="AlphaFoldDB" id="A0AAX3F0D6"/>
<evidence type="ECO:0000313" key="1">
    <source>
        <dbReference type="EMBL" id="UZW64539.1"/>
    </source>
</evidence>
<protein>
    <submittedName>
        <fullName evidence="1">Uncharacterized protein</fullName>
    </submittedName>
</protein>
<name>A0AAX3F0D6_MYCSY</name>
<dbReference type="Proteomes" id="UP001164481">
    <property type="component" value="Chromosome"/>
</dbReference>
<proteinExistence type="predicted"/>
<reference evidence="1" key="1">
    <citation type="submission" date="2022-10" db="EMBL/GenBank/DDBJ databases">
        <authorList>
            <person name="Wei X."/>
        </authorList>
    </citation>
    <scope>NUCLEOTIDE SEQUENCE</scope>
    <source>
        <strain evidence="1">SD2</strain>
    </source>
</reference>
<accession>A0AAX3F0D6</accession>
<dbReference type="RefSeq" id="WP_011283223.1">
    <property type="nucleotide sequence ID" value="NZ_CP034544.1"/>
</dbReference>